<dbReference type="PANTHER" id="PTHR36223:SF1">
    <property type="entry name" value="TRANSCRIPTION ELONGATION FACTOR EAF N-TERMINAL DOMAIN-CONTAINING PROTEIN"/>
    <property type="match status" value="1"/>
</dbReference>
<organism evidence="3 4">
    <name type="scientific">Sparassis crispa</name>
    <dbReference type="NCBI Taxonomy" id="139825"/>
    <lineage>
        <taxon>Eukaryota</taxon>
        <taxon>Fungi</taxon>
        <taxon>Dikarya</taxon>
        <taxon>Basidiomycota</taxon>
        <taxon>Agaricomycotina</taxon>
        <taxon>Agaricomycetes</taxon>
        <taxon>Polyporales</taxon>
        <taxon>Sparassidaceae</taxon>
        <taxon>Sparassis</taxon>
    </lineage>
</organism>
<accession>A0A401GPV7</accession>
<reference evidence="3 4" key="1">
    <citation type="journal article" date="2018" name="Sci. Rep.">
        <title>Genome sequence of the cauliflower mushroom Sparassis crispa (Hanabiratake) and its association with beneficial usage.</title>
        <authorList>
            <person name="Kiyama R."/>
            <person name="Furutani Y."/>
            <person name="Kawaguchi K."/>
            <person name="Nakanishi T."/>
        </authorList>
    </citation>
    <scope>NUCLEOTIDE SEQUENCE [LARGE SCALE GENOMIC DNA]</scope>
</reference>
<evidence type="ECO:0000259" key="2">
    <source>
        <dbReference type="Pfam" id="PF25534"/>
    </source>
</evidence>
<dbReference type="OrthoDB" id="3237202at2759"/>
<dbReference type="InParanoid" id="A0A401GPV7"/>
<comment type="caution">
    <text evidence="3">The sequence shown here is derived from an EMBL/GenBank/DDBJ whole genome shotgun (WGS) entry which is preliminary data.</text>
</comment>
<feature type="domain" description="DUF7918" evidence="2">
    <location>
        <begin position="7"/>
        <end position="207"/>
    </location>
</feature>
<sequence>MYYKNWETTIYCDGYPVDEYCARIENSTTVSCWIPSEAGKKFEVHWRNELDEVASADCYMDGRCMGCSATMPWRRGRRWGVRTGAETFSPYQFTPLVVTDDEDVANPDACGIEDLGVVEVRVCRVVHEYRRFAKPYRPRYFPERGPIHERSKKAGTHCVSLGDGVRCPPHTSPPTKVVYLDRQDRPYIRFIFRYRPRALLQAEGIMPCGIRSSARQAEADMTRSAPAPDAGPYARRVDGGPSTQRADAIPTAQQREPLVKEEVLSSPNPAGVVLDLAAAAQTGTKRIKREEVGRSRTSAINVDVEVIDLTMED</sequence>
<dbReference type="InterPro" id="IPR057678">
    <property type="entry name" value="DUF7918"/>
</dbReference>
<dbReference type="PANTHER" id="PTHR36223">
    <property type="entry name" value="BETA-LACTAMASE-TYPE TRANSPEPTIDASE FOLD DOMAIN CONTAINING PROTEIN"/>
    <property type="match status" value="1"/>
</dbReference>
<dbReference type="GeneID" id="38780711"/>
<dbReference type="STRING" id="139825.A0A401GPV7"/>
<dbReference type="RefSeq" id="XP_027614707.1">
    <property type="nucleotide sequence ID" value="XM_027758906.1"/>
</dbReference>
<gene>
    <name evidence="3" type="ORF">SCP_0508510</name>
</gene>
<feature type="region of interest" description="Disordered" evidence="1">
    <location>
        <begin position="223"/>
        <end position="255"/>
    </location>
</feature>
<keyword evidence="4" id="KW-1185">Reference proteome</keyword>
<evidence type="ECO:0000256" key="1">
    <source>
        <dbReference type="SAM" id="MobiDB-lite"/>
    </source>
</evidence>
<evidence type="ECO:0000313" key="3">
    <source>
        <dbReference type="EMBL" id="GBE83794.1"/>
    </source>
</evidence>
<dbReference type="AlphaFoldDB" id="A0A401GPV7"/>
<protein>
    <recommendedName>
        <fullName evidence="2">DUF7918 domain-containing protein</fullName>
    </recommendedName>
</protein>
<dbReference type="Pfam" id="PF25534">
    <property type="entry name" value="DUF7918"/>
    <property type="match status" value="1"/>
</dbReference>
<dbReference type="Proteomes" id="UP000287166">
    <property type="component" value="Unassembled WGS sequence"/>
</dbReference>
<evidence type="ECO:0000313" key="4">
    <source>
        <dbReference type="Proteomes" id="UP000287166"/>
    </source>
</evidence>
<name>A0A401GPV7_9APHY</name>
<proteinExistence type="predicted"/>
<dbReference type="EMBL" id="BFAD01000005">
    <property type="protein sequence ID" value="GBE83794.1"/>
    <property type="molecule type" value="Genomic_DNA"/>
</dbReference>